<gene>
    <name evidence="3" type="ORF">E7Z57_13255</name>
</gene>
<dbReference type="EMBL" id="CP039339">
    <property type="protein sequence ID" value="QCX49963.1"/>
    <property type="molecule type" value="Genomic_DNA"/>
</dbReference>
<organism evidence="3 4">
    <name type="scientific">Ralstonia solanacearum</name>
    <name type="common">Pseudomonas solanacearum</name>
    <dbReference type="NCBI Taxonomy" id="305"/>
    <lineage>
        <taxon>Bacteria</taxon>
        <taxon>Pseudomonadati</taxon>
        <taxon>Pseudomonadota</taxon>
        <taxon>Betaproteobacteria</taxon>
        <taxon>Burkholderiales</taxon>
        <taxon>Burkholderiaceae</taxon>
        <taxon>Ralstonia</taxon>
        <taxon>Ralstonia solanacearum species complex</taxon>
    </lineage>
</organism>
<protein>
    <submittedName>
        <fullName evidence="3">Uncharacterized protein</fullName>
    </submittedName>
</protein>
<feature type="chain" id="PRO_5041726474" evidence="2">
    <location>
        <begin position="27"/>
        <end position="296"/>
    </location>
</feature>
<evidence type="ECO:0000256" key="2">
    <source>
        <dbReference type="SAM" id="SignalP"/>
    </source>
</evidence>
<feature type="signal peptide" evidence="2">
    <location>
        <begin position="1"/>
        <end position="26"/>
    </location>
</feature>
<proteinExistence type="predicted"/>
<accession>A0AA92EFF1</accession>
<keyword evidence="1" id="KW-0175">Coiled coil</keyword>
<dbReference type="Proteomes" id="UP000310553">
    <property type="component" value="Chromosome"/>
</dbReference>
<feature type="coiled-coil region" evidence="1">
    <location>
        <begin position="25"/>
        <end position="52"/>
    </location>
</feature>
<reference evidence="3 4" key="1">
    <citation type="submission" date="2019-04" db="EMBL/GenBank/DDBJ databases">
        <title>Complete Genome of UW386 and Higher Quality Genome of UW700.</title>
        <authorList>
            <person name="Jacobs J."/>
            <person name="Perez A."/>
            <person name="Steidl O."/>
            <person name="Allen C."/>
        </authorList>
    </citation>
    <scope>NUCLEOTIDE SEQUENCE [LARGE SCALE GENOMIC DNA]</scope>
    <source>
        <strain evidence="3 4">UW386</strain>
    </source>
</reference>
<evidence type="ECO:0000313" key="4">
    <source>
        <dbReference type="Proteomes" id="UP000310553"/>
    </source>
</evidence>
<evidence type="ECO:0000256" key="1">
    <source>
        <dbReference type="SAM" id="Coils"/>
    </source>
</evidence>
<evidence type="ECO:0000313" key="3">
    <source>
        <dbReference type="EMBL" id="QCX49963.1"/>
    </source>
</evidence>
<sequence>MHTHSLRAMRIIAAAVLALAALPALAVENDLLADHQQRLASAQAEGSAAKSNADKARALRRQAAELDALGKSAEALSVIDEALKLAEPGQDKDFVATKAGILFSLNDPQGALALLAPQLDATRKFAERAGAERRMSALGFFTEGFITATFAHIQLEQWREAIATLADAEAPLEGPSFYAYRSLVYRYIMGRAKDAALANPQLEKMAAYYAQNDKGHYGALLRLWQGEDTRQELAALIAGMPGQEQQEASGEVLFYSAAYAKFIKGDAEAARTMLGSLNRVAPYGSIEWIYGKRVLQ</sequence>
<keyword evidence="2" id="KW-0732">Signal</keyword>
<dbReference type="AlphaFoldDB" id="A0AA92EFF1"/>
<name>A0AA92EFF1_RALSL</name>